<comment type="caution">
    <text evidence="3">The sequence shown here is derived from an EMBL/GenBank/DDBJ whole genome shotgun (WGS) entry which is preliminary data.</text>
</comment>
<gene>
    <name evidence="3" type="ORF">LCGC14_0915010</name>
</gene>
<keyword evidence="1" id="KW-0175">Coiled coil</keyword>
<evidence type="ECO:0000313" key="3">
    <source>
        <dbReference type="EMBL" id="KKN22451.1"/>
    </source>
</evidence>
<proteinExistence type="predicted"/>
<dbReference type="EMBL" id="LAZR01003060">
    <property type="protein sequence ID" value="KKN22451.1"/>
    <property type="molecule type" value="Genomic_DNA"/>
</dbReference>
<evidence type="ECO:0000256" key="2">
    <source>
        <dbReference type="SAM" id="MobiDB-lite"/>
    </source>
</evidence>
<reference evidence="3" key="1">
    <citation type="journal article" date="2015" name="Nature">
        <title>Complex archaea that bridge the gap between prokaryotes and eukaryotes.</title>
        <authorList>
            <person name="Spang A."/>
            <person name="Saw J.H."/>
            <person name="Jorgensen S.L."/>
            <person name="Zaremba-Niedzwiedzka K."/>
            <person name="Martijn J."/>
            <person name="Lind A.E."/>
            <person name="van Eijk R."/>
            <person name="Schleper C."/>
            <person name="Guy L."/>
            <person name="Ettema T.J."/>
        </authorList>
    </citation>
    <scope>NUCLEOTIDE SEQUENCE</scope>
</reference>
<dbReference type="AlphaFoldDB" id="A0A0F9RBA5"/>
<name>A0A0F9RBA5_9ZZZZ</name>
<organism evidence="3">
    <name type="scientific">marine sediment metagenome</name>
    <dbReference type="NCBI Taxonomy" id="412755"/>
    <lineage>
        <taxon>unclassified sequences</taxon>
        <taxon>metagenomes</taxon>
        <taxon>ecological metagenomes</taxon>
    </lineage>
</organism>
<feature type="region of interest" description="Disordered" evidence="2">
    <location>
        <begin position="1"/>
        <end position="24"/>
    </location>
</feature>
<feature type="coiled-coil region" evidence="1">
    <location>
        <begin position="89"/>
        <end position="123"/>
    </location>
</feature>
<evidence type="ECO:0000256" key="1">
    <source>
        <dbReference type="SAM" id="Coils"/>
    </source>
</evidence>
<accession>A0A0F9RBA5</accession>
<protein>
    <submittedName>
        <fullName evidence="3">Uncharacterized protein</fullName>
    </submittedName>
</protein>
<sequence>MASTVQDKIAREARQRKKDRMRRRYQNNNRLSAIIEFERSSFYADYYKPWLEDQKKQSVDCSWNPNCGIQTVDMIALKASFNGGSKYQLDNFEKTLKKWRLEGEQAREELAKLEKRRKRKRRK</sequence>
<feature type="compositionally biased region" description="Basic residues" evidence="2">
    <location>
        <begin position="14"/>
        <end position="24"/>
    </location>
</feature>